<evidence type="ECO:0000313" key="2">
    <source>
        <dbReference type="Proteomes" id="UP000266723"/>
    </source>
</evidence>
<accession>A0ABQ7AN33</accession>
<name>A0ABQ7AN33_BRACR</name>
<comment type="caution">
    <text evidence="1">The sequence shown here is derived from an EMBL/GenBank/DDBJ whole genome shotgun (WGS) entry which is preliminary data.</text>
</comment>
<gene>
    <name evidence="1" type="ORF">DY000_02052568</name>
</gene>
<dbReference type="Proteomes" id="UP000266723">
    <property type="component" value="Unassembled WGS sequence"/>
</dbReference>
<dbReference type="EMBL" id="QGKV02002055">
    <property type="protein sequence ID" value="KAF3498975.1"/>
    <property type="molecule type" value="Genomic_DNA"/>
</dbReference>
<proteinExistence type="predicted"/>
<sequence length="80" mass="8816">MGSLLGKPEKNSKESCNVVFSTTSPEIELSNHEKEEDEIERLVYETEFGEVERFVVATAEAQIVKDAIGSTSPEIKCLAP</sequence>
<protein>
    <submittedName>
        <fullName evidence="1">Uncharacterized protein</fullName>
    </submittedName>
</protein>
<organism evidence="1 2">
    <name type="scientific">Brassica cretica</name>
    <name type="common">Mustard</name>
    <dbReference type="NCBI Taxonomy" id="69181"/>
    <lineage>
        <taxon>Eukaryota</taxon>
        <taxon>Viridiplantae</taxon>
        <taxon>Streptophyta</taxon>
        <taxon>Embryophyta</taxon>
        <taxon>Tracheophyta</taxon>
        <taxon>Spermatophyta</taxon>
        <taxon>Magnoliopsida</taxon>
        <taxon>eudicotyledons</taxon>
        <taxon>Gunneridae</taxon>
        <taxon>Pentapetalae</taxon>
        <taxon>rosids</taxon>
        <taxon>malvids</taxon>
        <taxon>Brassicales</taxon>
        <taxon>Brassicaceae</taxon>
        <taxon>Brassiceae</taxon>
        <taxon>Brassica</taxon>
    </lineage>
</organism>
<reference evidence="1 2" key="1">
    <citation type="journal article" date="2020" name="BMC Genomics">
        <title>Intraspecific diversification of the crop wild relative Brassica cretica Lam. using demographic model selection.</title>
        <authorList>
            <person name="Kioukis A."/>
            <person name="Michalopoulou V.A."/>
            <person name="Briers L."/>
            <person name="Pirintsos S."/>
            <person name="Studholme D.J."/>
            <person name="Pavlidis P."/>
            <person name="Sarris P.F."/>
        </authorList>
    </citation>
    <scope>NUCLEOTIDE SEQUENCE [LARGE SCALE GENOMIC DNA]</scope>
    <source>
        <strain evidence="2">cv. PFS-1207/04</strain>
    </source>
</reference>
<keyword evidence="2" id="KW-1185">Reference proteome</keyword>
<evidence type="ECO:0000313" key="1">
    <source>
        <dbReference type="EMBL" id="KAF3498975.1"/>
    </source>
</evidence>